<dbReference type="GeneID" id="108744572"/>
<dbReference type="KEGG" id="apln:108744572"/>
<evidence type="ECO:0000256" key="4">
    <source>
        <dbReference type="SAM" id="MobiDB-lite"/>
    </source>
</evidence>
<keyword evidence="6" id="KW-1185">Reference proteome</keyword>
<organism evidence="6 7">
    <name type="scientific">Agrilus planipennis</name>
    <name type="common">Emerald ash borer</name>
    <name type="synonym">Agrilus marcopoli</name>
    <dbReference type="NCBI Taxonomy" id="224129"/>
    <lineage>
        <taxon>Eukaryota</taxon>
        <taxon>Metazoa</taxon>
        <taxon>Ecdysozoa</taxon>
        <taxon>Arthropoda</taxon>
        <taxon>Hexapoda</taxon>
        <taxon>Insecta</taxon>
        <taxon>Pterygota</taxon>
        <taxon>Neoptera</taxon>
        <taxon>Endopterygota</taxon>
        <taxon>Coleoptera</taxon>
        <taxon>Polyphaga</taxon>
        <taxon>Elateriformia</taxon>
        <taxon>Buprestoidea</taxon>
        <taxon>Buprestidae</taxon>
        <taxon>Agrilinae</taxon>
        <taxon>Agrilus</taxon>
    </lineage>
</organism>
<evidence type="ECO:0000256" key="1">
    <source>
        <dbReference type="ARBA" id="ARBA00004123"/>
    </source>
</evidence>
<comment type="similarity">
    <text evidence="2">Belongs to the histone-like Alba family.</text>
</comment>
<dbReference type="InParanoid" id="A0A1W4XU27"/>
<dbReference type="SUPFAM" id="SSF82704">
    <property type="entry name" value="AlbA-like"/>
    <property type="match status" value="1"/>
</dbReference>
<evidence type="ECO:0000259" key="5">
    <source>
        <dbReference type="Pfam" id="PF01918"/>
    </source>
</evidence>
<feature type="domain" description="DNA/RNA-binding protein Alba-like" evidence="5">
    <location>
        <begin position="30"/>
        <end position="92"/>
    </location>
</feature>
<feature type="region of interest" description="Disordered" evidence="4">
    <location>
        <begin position="146"/>
        <end position="184"/>
    </location>
</feature>
<gene>
    <name evidence="7" type="primary">LOC108744572</name>
</gene>
<dbReference type="GO" id="GO:0005634">
    <property type="term" value="C:nucleus"/>
    <property type="evidence" value="ECO:0007669"/>
    <property type="project" value="UniProtKB-SubCell"/>
</dbReference>
<dbReference type="PANTHER" id="PTHR13516:SF4">
    <property type="entry name" value="FI09323P"/>
    <property type="match status" value="1"/>
</dbReference>
<dbReference type="GO" id="GO:0003723">
    <property type="term" value="F:RNA binding"/>
    <property type="evidence" value="ECO:0007669"/>
    <property type="project" value="TreeGrafter"/>
</dbReference>
<feature type="compositionally biased region" description="Basic residues" evidence="4">
    <location>
        <begin position="164"/>
        <end position="176"/>
    </location>
</feature>
<dbReference type="GO" id="GO:0001682">
    <property type="term" value="P:tRNA 5'-leader removal"/>
    <property type="evidence" value="ECO:0007669"/>
    <property type="project" value="TreeGrafter"/>
</dbReference>
<proteinExistence type="inferred from homology"/>
<dbReference type="GO" id="GO:0000172">
    <property type="term" value="C:ribonuclease MRP complex"/>
    <property type="evidence" value="ECO:0007669"/>
    <property type="project" value="TreeGrafter"/>
</dbReference>
<dbReference type="AlphaFoldDB" id="A0A1W4XU27"/>
<dbReference type="STRING" id="224129.A0A1W4XU27"/>
<protein>
    <submittedName>
        <fullName evidence="7">Ribonuclease P protein subunit p25-like protein</fullName>
    </submittedName>
</protein>
<dbReference type="InterPro" id="IPR036882">
    <property type="entry name" value="Alba-like_dom_sf"/>
</dbReference>
<evidence type="ECO:0000313" key="7">
    <source>
        <dbReference type="RefSeq" id="XP_018335925.1"/>
    </source>
</evidence>
<name>A0A1W4XU27_AGRPL</name>
<sequence length="184" mass="21503">MEYYSKGKNVEESFEKEKIPINNLPHDFTWMQVRGGSKIRNLLSYALKELSDTKPVLWTGYGPAIGKTVTCAEIMKRECKHALHQITKICYYVIDEYWYPKISELDPIVVNKKLPMIHILLSFIPINTDDLSYQAPGLKVSYHLKDKQNNTPTKSFSERETPQRKHNNRRKNNSSKKQKDQKSQ</sequence>
<accession>A0A1W4XU27</accession>
<dbReference type="RefSeq" id="XP_018335925.1">
    <property type="nucleotide sequence ID" value="XM_018480423.1"/>
</dbReference>
<dbReference type="Gene3D" id="3.30.110.20">
    <property type="entry name" value="Alba-like domain"/>
    <property type="match status" value="1"/>
</dbReference>
<keyword evidence="3" id="KW-0539">Nucleus</keyword>
<evidence type="ECO:0000256" key="2">
    <source>
        <dbReference type="ARBA" id="ARBA00008018"/>
    </source>
</evidence>
<reference evidence="7" key="1">
    <citation type="submission" date="2025-08" db="UniProtKB">
        <authorList>
            <consortium name="RefSeq"/>
        </authorList>
    </citation>
    <scope>IDENTIFICATION</scope>
    <source>
        <tissue evidence="7">Entire body</tissue>
    </source>
</reference>
<evidence type="ECO:0000313" key="6">
    <source>
        <dbReference type="Proteomes" id="UP000192223"/>
    </source>
</evidence>
<dbReference type="Pfam" id="PF01918">
    <property type="entry name" value="Alba"/>
    <property type="match status" value="1"/>
</dbReference>
<dbReference type="InterPro" id="IPR002775">
    <property type="entry name" value="DNA/RNA-bd_Alba-like"/>
</dbReference>
<dbReference type="CTD" id="54913"/>
<dbReference type="OrthoDB" id="424402at2759"/>
<evidence type="ECO:0000256" key="3">
    <source>
        <dbReference type="ARBA" id="ARBA00023242"/>
    </source>
</evidence>
<dbReference type="FunCoup" id="A0A1W4XU27">
    <property type="interactions" value="122"/>
</dbReference>
<comment type="subcellular location">
    <subcellularLocation>
        <location evidence="1">Nucleus</location>
    </subcellularLocation>
</comment>
<dbReference type="Proteomes" id="UP000192223">
    <property type="component" value="Unplaced"/>
</dbReference>
<dbReference type="InterPro" id="IPR051958">
    <property type="entry name" value="Alba-like_NAB"/>
</dbReference>
<dbReference type="PANTHER" id="PTHR13516">
    <property type="entry name" value="RIBONUCLEASE P SUBUNIT P25"/>
    <property type="match status" value="1"/>
</dbReference>